<feature type="region of interest" description="Disordered" evidence="1">
    <location>
        <begin position="1"/>
        <end position="31"/>
    </location>
</feature>
<dbReference type="Proteomes" id="UP000655225">
    <property type="component" value="Unassembled WGS sequence"/>
</dbReference>
<gene>
    <name evidence="3" type="ORF">HHK36_013251</name>
</gene>
<dbReference type="PANTHER" id="PTHR46328:SF27">
    <property type="entry name" value="OS12G0287500 PROTEIN"/>
    <property type="match status" value="1"/>
</dbReference>
<dbReference type="AlphaFoldDB" id="A0A834Z7E0"/>
<name>A0A834Z7E0_TETSI</name>
<dbReference type="PANTHER" id="PTHR46328">
    <property type="entry name" value="FAR-RED IMPAIRED RESPONSIVE (FAR1) FAMILY PROTEIN-RELATED"/>
    <property type="match status" value="1"/>
</dbReference>
<dbReference type="OMA" id="RYERRCA"/>
<feature type="domain" description="FAR1" evidence="2">
    <location>
        <begin position="78"/>
        <end position="169"/>
    </location>
</feature>
<accession>A0A834Z7E0</accession>
<organism evidence="3 4">
    <name type="scientific">Tetracentron sinense</name>
    <name type="common">Spur-leaf</name>
    <dbReference type="NCBI Taxonomy" id="13715"/>
    <lineage>
        <taxon>Eukaryota</taxon>
        <taxon>Viridiplantae</taxon>
        <taxon>Streptophyta</taxon>
        <taxon>Embryophyta</taxon>
        <taxon>Tracheophyta</taxon>
        <taxon>Spermatophyta</taxon>
        <taxon>Magnoliopsida</taxon>
        <taxon>Trochodendrales</taxon>
        <taxon>Trochodendraceae</taxon>
        <taxon>Tetracentron</taxon>
    </lineage>
</organism>
<proteinExistence type="predicted"/>
<evidence type="ECO:0000313" key="4">
    <source>
        <dbReference type="Proteomes" id="UP000655225"/>
    </source>
</evidence>
<dbReference type="OrthoDB" id="1859317at2759"/>
<protein>
    <recommendedName>
        <fullName evidence="2">FAR1 domain-containing protein</fullName>
    </recommendedName>
</protein>
<dbReference type="EMBL" id="JABCRI010000008">
    <property type="protein sequence ID" value="KAF8402299.1"/>
    <property type="molecule type" value="Genomic_DNA"/>
</dbReference>
<sequence length="257" mass="29803">MERAFDQGLDLDESDKSLQAETHDEQDTTQDELSKNLDICMGEDENIVEQSVGNSPKNVEALEPYVGMEFKSRDDAREFYIAYGRRTGFSVRINHNRHSRGATKAIIGQDFVCSKEGFRSKKYLNRKDRVHAPPPITREGCHAMLRIALKNGEKWVVTRFLRDHNHELMCPGEVPWRGSAKKLATEDDKDKRIRELSLELFKEKRRYERRCAAYEEHIHTIFKHIEEHTGHLSKKVQDVVHRIKKFEDDQPGGSGGR</sequence>
<evidence type="ECO:0000256" key="1">
    <source>
        <dbReference type="SAM" id="MobiDB-lite"/>
    </source>
</evidence>
<comment type="caution">
    <text evidence="3">The sequence shown here is derived from an EMBL/GenBank/DDBJ whole genome shotgun (WGS) entry which is preliminary data.</text>
</comment>
<reference evidence="3 4" key="1">
    <citation type="submission" date="2020-04" db="EMBL/GenBank/DDBJ databases">
        <title>Plant Genome Project.</title>
        <authorList>
            <person name="Zhang R.-G."/>
        </authorList>
    </citation>
    <scope>NUCLEOTIDE SEQUENCE [LARGE SCALE GENOMIC DNA]</scope>
    <source>
        <strain evidence="3">YNK0</strain>
        <tissue evidence="3">Leaf</tissue>
    </source>
</reference>
<feature type="compositionally biased region" description="Basic and acidic residues" evidence="1">
    <location>
        <begin position="14"/>
        <end position="26"/>
    </location>
</feature>
<dbReference type="Pfam" id="PF03101">
    <property type="entry name" value="FAR1"/>
    <property type="match status" value="1"/>
</dbReference>
<evidence type="ECO:0000313" key="3">
    <source>
        <dbReference type="EMBL" id="KAF8402299.1"/>
    </source>
</evidence>
<evidence type="ECO:0000259" key="2">
    <source>
        <dbReference type="Pfam" id="PF03101"/>
    </source>
</evidence>
<dbReference type="InterPro" id="IPR004330">
    <property type="entry name" value="FAR1_DNA_bnd_dom"/>
</dbReference>
<keyword evidence="4" id="KW-1185">Reference proteome</keyword>